<dbReference type="PANTHER" id="PTHR39468:SF1">
    <property type="entry name" value="MTF2-LIKE C-TERMINAL DOMAIN-CONTAINING PROTEIN"/>
    <property type="match status" value="1"/>
</dbReference>
<evidence type="ECO:0000313" key="3">
    <source>
        <dbReference type="EMBL" id="KAF2796555.1"/>
    </source>
</evidence>
<dbReference type="InterPro" id="IPR043837">
    <property type="entry name" value="Mtf2-like_C"/>
</dbReference>
<reference evidence="3" key="1">
    <citation type="journal article" date="2020" name="Stud. Mycol.">
        <title>101 Dothideomycetes genomes: a test case for predicting lifestyles and emergence of pathogens.</title>
        <authorList>
            <person name="Haridas S."/>
            <person name="Albert R."/>
            <person name="Binder M."/>
            <person name="Bloem J."/>
            <person name="Labutti K."/>
            <person name="Salamov A."/>
            <person name="Andreopoulos B."/>
            <person name="Baker S."/>
            <person name="Barry K."/>
            <person name="Bills G."/>
            <person name="Bluhm B."/>
            <person name="Cannon C."/>
            <person name="Castanera R."/>
            <person name="Culley D."/>
            <person name="Daum C."/>
            <person name="Ezra D."/>
            <person name="Gonzalez J."/>
            <person name="Henrissat B."/>
            <person name="Kuo A."/>
            <person name="Liang C."/>
            <person name="Lipzen A."/>
            <person name="Lutzoni F."/>
            <person name="Magnuson J."/>
            <person name="Mondo S."/>
            <person name="Nolan M."/>
            <person name="Ohm R."/>
            <person name="Pangilinan J."/>
            <person name="Park H.-J."/>
            <person name="Ramirez L."/>
            <person name="Alfaro M."/>
            <person name="Sun H."/>
            <person name="Tritt A."/>
            <person name="Yoshinaga Y."/>
            <person name="Zwiers L.-H."/>
            <person name="Turgeon B."/>
            <person name="Goodwin S."/>
            <person name="Spatafora J."/>
            <person name="Crous P."/>
            <person name="Grigoriev I."/>
        </authorList>
    </citation>
    <scope>NUCLEOTIDE SEQUENCE</scope>
    <source>
        <strain evidence="3">CBS 109.77</strain>
    </source>
</reference>
<sequence length="538" mass="59511">MSACSNALRVLSRTRVPAAAKTLAPFLYQTVTIQQWKPAGHPIARRNASSRPPNDDDDVPFENAGPLPPSIDNPESSRQTTITGSERAAFEKLYQTYNTQAPPKSDLPRAPEIDQIADEWYEEDEDKDGESDVDASLDSLFDKVLAGTPAPGKVSNKQPKKRMDDLESLAASILRSETETIKKKPTKDAAAEAKMIKEIRDKERARVTALMEQAQTDLELWEILEREVLGVIRKLDLDGVKKTLEGQVTAVSSSRKDKRRAKSQALDSTPTLSKFLTSPTDTPYVELKMAKLDSRNLFANYPAHLYNAARLLRTNFPSSALPLSILPTIKSVGRSSFALGASTALYNLLIRTAWHQHASYDYIDELLGDMDNAGVEFDLDTLALLDSMLTEYHDARRGVLGWTVKTVWTMEQFGEGAKRLQKWRDVVGQRLGVTLATRAREGKVVRKEAGETPRVRRTPVEGPMAIRKVEAQAGGVVRAIASAEYRLKFDRKEGDRDGEVGEGERGALMAFRESGGGSALDELINASKIEQERKGSGR</sequence>
<evidence type="ECO:0000256" key="1">
    <source>
        <dbReference type="SAM" id="MobiDB-lite"/>
    </source>
</evidence>
<dbReference type="InterPro" id="IPR040009">
    <property type="entry name" value="Mtf2/C5D6.12-like"/>
</dbReference>
<dbReference type="PANTHER" id="PTHR39468">
    <property type="entry name" value="CHROMOSOME 7, WHOLE GENOME SHOTGUN SEQUENCE"/>
    <property type="match status" value="1"/>
</dbReference>
<dbReference type="OrthoDB" id="2444174at2759"/>
<name>A0A6A6XKY6_9PLEO</name>
<feature type="compositionally biased region" description="Polar residues" evidence="1">
    <location>
        <begin position="73"/>
        <end position="82"/>
    </location>
</feature>
<dbReference type="EMBL" id="MU001828">
    <property type="protein sequence ID" value="KAF2796555.1"/>
    <property type="molecule type" value="Genomic_DNA"/>
</dbReference>
<keyword evidence="4" id="KW-1185">Reference proteome</keyword>
<protein>
    <recommendedName>
        <fullName evidence="2">Mtf2-like C-terminal domain-containing protein</fullName>
    </recommendedName>
</protein>
<dbReference type="AlphaFoldDB" id="A0A6A6XKY6"/>
<dbReference type="GO" id="GO:0005739">
    <property type="term" value="C:mitochondrion"/>
    <property type="evidence" value="ECO:0007669"/>
    <property type="project" value="InterPro"/>
</dbReference>
<proteinExistence type="predicted"/>
<accession>A0A6A6XKY6</accession>
<gene>
    <name evidence="3" type="ORF">K505DRAFT_323216</name>
</gene>
<evidence type="ECO:0000259" key="2">
    <source>
        <dbReference type="Pfam" id="PF19189"/>
    </source>
</evidence>
<dbReference type="Pfam" id="PF19189">
    <property type="entry name" value="Mtf2"/>
    <property type="match status" value="1"/>
</dbReference>
<feature type="region of interest" description="Disordered" evidence="1">
    <location>
        <begin position="40"/>
        <end position="82"/>
    </location>
</feature>
<organism evidence="3 4">
    <name type="scientific">Melanomma pulvis-pyrius CBS 109.77</name>
    <dbReference type="NCBI Taxonomy" id="1314802"/>
    <lineage>
        <taxon>Eukaryota</taxon>
        <taxon>Fungi</taxon>
        <taxon>Dikarya</taxon>
        <taxon>Ascomycota</taxon>
        <taxon>Pezizomycotina</taxon>
        <taxon>Dothideomycetes</taxon>
        <taxon>Pleosporomycetidae</taxon>
        <taxon>Pleosporales</taxon>
        <taxon>Melanommataceae</taxon>
        <taxon>Melanomma</taxon>
    </lineage>
</organism>
<feature type="domain" description="Mtf2-like C-terminal" evidence="2">
    <location>
        <begin position="199"/>
        <end position="421"/>
    </location>
</feature>
<dbReference type="Proteomes" id="UP000799757">
    <property type="component" value="Unassembled WGS sequence"/>
</dbReference>
<evidence type="ECO:0000313" key="4">
    <source>
        <dbReference type="Proteomes" id="UP000799757"/>
    </source>
</evidence>